<dbReference type="EMBL" id="BAAAPU010000011">
    <property type="protein sequence ID" value="GAA1992046.1"/>
    <property type="molecule type" value="Genomic_DNA"/>
</dbReference>
<gene>
    <name evidence="2" type="ORF">GCM10009817_37740</name>
</gene>
<feature type="transmembrane region" description="Helical" evidence="1">
    <location>
        <begin position="20"/>
        <end position="43"/>
    </location>
</feature>
<keyword evidence="3" id="KW-1185">Reference proteome</keyword>
<dbReference type="RefSeq" id="WP_344066400.1">
    <property type="nucleotide sequence ID" value="NZ_BAAAPU010000011.1"/>
</dbReference>
<evidence type="ECO:0000313" key="3">
    <source>
        <dbReference type="Proteomes" id="UP001500013"/>
    </source>
</evidence>
<sequence length="459" mass="47877">MRFARELPSGAQRIPPTVVVISLGLVAVIASAVTIVGSDTLWLPALGSRIRDNWTIPSGIPFAAASSGDWVNTTVLGQLVFSGAYSAGSIGVVVAQALAVLCTLLALARDALRRGARPTMTSLVIIAVSVGAAASLFITRAQMLSLLPFGLLLVLLRRQHERPTAGIWWAALLIALWGNLHGAVLVGEAVLGCYLLFSRLRRTPTTAVAVGAASLAATCLNPGLLSAPRYYLGVVSGAATDDESGMWSRLSLSNPFDVLLIVVAVVLAVAALRRRAALWEWAAGVGLLVATLSAARHGVWLLLFLAVPAALGASLRQKDPLGMSNTAQAIPGGVGVAMILVSAAVLSLRAPYFHASDAASALIARTAHQQVVLAPEPLAESLAAEGATVWASNPLDAFEPSDQRSYLAFLRGDAAGARRALEGSELVVAEQGSAQFHLALKSGYREVGSTGRFIVLRRK</sequence>
<name>A0ABP5E775_9MICO</name>
<protein>
    <recommendedName>
        <fullName evidence="4">Dolichyl-phosphate-mannose-protein mannosyltransferase</fullName>
    </recommendedName>
</protein>
<evidence type="ECO:0008006" key="4">
    <source>
        <dbReference type="Google" id="ProtNLM"/>
    </source>
</evidence>
<accession>A0ABP5E775</accession>
<feature type="transmembrane region" description="Helical" evidence="1">
    <location>
        <begin position="329"/>
        <end position="348"/>
    </location>
</feature>
<feature type="transmembrane region" description="Helical" evidence="1">
    <location>
        <begin position="84"/>
        <end position="108"/>
    </location>
</feature>
<evidence type="ECO:0000313" key="2">
    <source>
        <dbReference type="EMBL" id="GAA1992046.1"/>
    </source>
</evidence>
<organism evidence="2 3">
    <name type="scientific">Terrabacter lapilli</name>
    <dbReference type="NCBI Taxonomy" id="436231"/>
    <lineage>
        <taxon>Bacteria</taxon>
        <taxon>Bacillati</taxon>
        <taxon>Actinomycetota</taxon>
        <taxon>Actinomycetes</taxon>
        <taxon>Micrococcales</taxon>
        <taxon>Intrasporangiaceae</taxon>
        <taxon>Terrabacter</taxon>
    </lineage>
</organism>
<feature type="transmembrane region" description="Helical" evidence="1">
    <location>
        <begin position="167"/>
        <end position="197"/>
    </location>
</feature>
<evidence type="ECO:0000256" key="1">
    <source>
        <dbReference type="SAM" id="Phobius"/>
    </source>
</evidence>
<feature type="transmembrane region" description="Helical" evidence="1">
    <location>
        <begin position="252"/>
        <end position="272"/>
    </location>
</feature>
<proteinExistence type="predicted"/>
<keyword evidence="1" id="KW-0472">Membrane</keyword>
<dbReference type="Proteomes" id="UP001500013">
    <property type="component" value="Unassembled WGS sequence"/>
</dbReference>
<reference evidence="3" key="1">
    <citation type="journal article" date="2019" name="Int. J. Syst. Evol. Microbiol.">
        <title>The Global Catalogue of Microorganisms (GCM) 10K type strain sequencing project: providing services to taxonomists for standard genome sequencing and annotation.</title>
        <authorList>
            <consortium name="The Broad Institute Genomics Platform"/>
            <consortium name="The Broad Institute Genome Sequencing Center for Infectious Disease"/>
            <person name="Wu L."/>
            <person name="Ma J."/>
        </authorList>
    </citation>
    <scope>NUCLEOTIDE SEQUENCE [LARGE SCALE GENOMIC DNA]</scope>
    <source>
        <strain evidence="3">JCM 15628</strain>
    </source>
</reference>
<comment type="caution">
    <text evidence="2">The sequence shown here is derived from an EMBL/GenBank/DDBJ whole genome shotgun (WGS) entry which is preliminary data.</text>
</comment>
<feature type="transmembrane region" description="Helical" evidence="1">
    <location>
        <begin position="284"/>
        <end position="309"/>
    </location>
</feature>
<keyword evidence="1" id="KW-0812">Transmembrane</keyword>
<feature type="transmembrane region" description="Helical" evidence="1">
    <location>
        <begin position="120"/>
        <end position="147"/>
    </location>
</feature>
<keyword evidence="1" id="KW-1133">Transmembrane helix</keyword>
<feature type="transmembrane region" description="Helical" evidence="1">
    <location>
        <begin position="209"/>
        <end position="232"/>
    </location>
</feature>